<evidence type="ECO:0000256" key="1">
    <source>
        <dbReference type="SAM" id="MobiDB-lite"/>
    </source>
</evidence>
<dbReference type="PANTHER" id="PTHR24559">
    <property type="entry name" value="TRANSPOSON TY3-I GAG-POL POLYPROTEIN"/>
    <property type="match status" value="1"/>
</dbReference>
<feature type="compositionally biased region" description="Basic and acidic residues" evidence="1">
    <location>
        <begin position="1"/>
        <end position="19"/>
    </location>
</feature>
<sequence>MEELHQYREQQRKRNRNDGTHGNQAQKRSAPKSKKFVFGKPKEKNKDNRQKPNAQGQVFAMTHRDAQATSDVVTGMSIDNMNFDLFVATPLGDFVVVNKILKDCCVMIGVTFSIPCQPDFSFEGKHVEKPVRNDLKLEDIPIVRNYPDVFPEDLPGLPPEREVDFTIDVAPGTTPISKAPYRMAPLELKELKIQLQELLDKGFIRLSVFTLGSSCFICKENDGSMRLCIDYRELNKVMVRNKYPLPRIDDLFNELQGACVFSKIDLRSSYHQLRIRSEDVPKTSFRTRYGHYEFLVMSFGLTNAPAAFMDLMNRVFKPYLDQFVVVFIDDILVYSKSRKEHERHLSIVLQTLRDKQLYAKLKKCELWLDKVSFLGQVVTKDCISIDPGKVNVMSNWRKPNTVTEILSFLGLAGYYRWFIEGFSKIALPLDQAIIGKFEEFTSPYESFGSGALVANFRVQPNLVGRIKALRKNDLNLVQLMEEVKKCSKPDFVLFDDEILRFRTRLCVPNDGDLRRELLEEAHHSKLAIHPGGTKMHKD</sequence>
<evidence type="ECO:0000313" key="4">
    <source>
        <dbReference type="Proteomes" id="UP000288805"/>
    </source>
</evidence>
<feature type="compositionally biased region" description="Basic and acidic residues" evidence="1">
    <location>
        <begin position="40"/>
        <end position="50"/>
    </location>
</feature>
<dbReference type="SUPFAM" id="SSF56672">
    <property type="entry name" value="DNA/RNA polymerases"/>
    <property type="match status" value="1"/>
</dbReference>
<gene>
    <name evidence="3" type="primary">pol_79</name>
    <name evidence="3" type="ORF">CK203_115825</name>
</gene>
<dbReference type="InterPro" id="IPR043128">
    <property type="entry name" value="Rev_trsase/Diguanyl_cyclase"/>
</dbReference>
<accession>A0A438DFX6</accession>
<evidence type="ECO:0000259" key="2">
    <source>
        <dbReference type="PROSITE" id="PS50878"/>
    </source>
</evidence>
<protein>
    <submittedName>
        <fullName evidence="3">Retrovirus-related Pol polyprotein from transposon 17.6</fullName>
    </submittedName>
</protein>
<dbReference type="AlphaFoldDB" id="A0A438DFX6"/>
<feature type="region of interest" description="Disordered" evidence="1">
    <location>
        <begin position="1"/>
        <end position="54"/>
    </location>
</feature>
<dbReference type="Gene3D" id="3.30.70.270">
    <property type="match status" value="2"/>
</dbReference>
<dbReference type="PANTHER" id="PTHR24559:SF444">
    <property type="entry name" value="REVERSE TRANSCRIPTASE DOMAIN-CONTAINING PROTEIN"/>
    <property type="match status" value="1"/>
</dbReference>
<dbReference type="InterPro" id="IPR043502">
    <property type="entry name" value="DNA/RNA_pol_sf"/>
</dbReference>
<dbReference type="InterPro" id="IPR000477">
    <property type="entry name" value="RT_dom"/>
</dbReference>
<dbReference type="InterPro" id="IPR053134">
    <property type="entry name" value="RNA-dir_DNA_polymerase"/>
</dbReference>
<comment type="caution">
    <text evidence="3">The sequence shown here is derived from an EMBL/GenBank/DDBJ whole genome shotgun (WGS) entry which is preliminary data.</text>
</comment>
<dbReference type="CDD" id="cd01647">
    <property type="entry name" value="RT_LTR"/>
    <property type="match status" value="1"/>
</dbReference>
<name>A0A438DFX6_VITVI</name>
<dbReference type="Pfam" id="PF00078">
    <property type="entry name" value="RVT_1"/>
    <property type="match status" value="1"/>
</dbReference>
<organism evidence="3 4">
    <name type="scientific">Vitis vinifera</name>
    <name type="common">Grape</name>
    <dbReference type="NCBI Taxonomy" id="29760"/>
    <lineage>
        <taxon>Eukaryota</taxon>
        <taxon>Viridiplantae</taxon>
        <taxon>Streptophyta</taxon>
        <taxon>Embryophyta</taxon>
        <taxon>Tracheophyta</taxon>
        <taxon>Spermatophyta</taxon>
        <taxon>Magnoliopsida</taxon>
        <taxon>eudicotyledons</taxon>
        <taxon>Gunneridae</taxon>
        <taxon>Pentapetalae</taxon>
        <taxon>rosids</taxon>
        <taxon>Vitales</taxon>
        <taxon>Vitaceae</taxon>
        <taxon>Viteae</taxon>
        <taxon>Vitis</taxon>
    </lineage>
</organism>
<dbReference type="Proteomes" id="UP000288805">
    <property type="component" value="Unassembled WGS sequence"/>
</dbReference>
<proteinExistence type="predicted"/>
<dbReference type="EMBL" id="QGNW01001644">
    <property type="protein sequence ID" value="RVW34329.1"/>
    <property type="molecule type" value="Genomic_DNA"/>
</dbReference>
<dbReference type="PROSITE" id="PS50878">
    <property type="entry name" value="RT_POL"/>
    <property type="match status" value="1"/>
</dbReference>
<dbReference type="Gene3D" id="3.10.10.10">
    <property type="entry name" value="HIV Type 1 Reverse Transcriptase, subunit A, domain 1"/>
    <property type="match status" value="1"/>
</dbReference>
<reference evidence="3 4" key="1">
    <citation type="journal article" date="2018" name="PLoS Genet.">
        <title>Population sequencing reveals clonal diversity and ancestral inbreeding in the grapevine cultivar Chardonnay.</title>
        <authorList>
            <person name="Roach M.J."/>
            <person name="Johnson D.L."/>
            <person name="Bohlmann J."/>
            <person name="van Vuuren H.J."/>
            <person name="Jones S.J."/>
            <person name="Pretorius I.S."/>
            <person name="Schmidt S.A."/>
            <person name="Borneman A.R."/>
        </authorList>
    </citation>
    <scope>NUCLEOTIDE SEQUENCE [LARGE SCALE GENOMIC DNA]</scope>
    <source>
        <strain evidence="4">cv. Chardonnay</strain>
        <tissue evidence="3">Leaf</tissue>
    </source>
</reference>
<feature type="domain" description="Reverse transcriptase" evidence="2">
    <location>
        <begin position="198"/>
        <end position="378"/>
    </location>
</feature>
<evidence type="ECO:0000313" key="3">
    <source>
        <dbReference type="EMBL" id="RVW34329.1"/>
    </source>
</evidence>